<evidence type="ECO:0000256" key="1">
    <source>
        <dbReference type="ARBA" id="ARBA00022729"/>
    </source>
</evidence>
<evidence type="ECO:0000256" key="2">
    <source>
        <dbReference type="SAM" id="SignalP"/>
    </source>
</evidence>
<dbReference type="Pfam" id="PF13205">
    <property type="entry name" value="Big_5"/>
    <property type="match status" value="1"/>
</dbReference>
<dbReference type="InterPro" id="IPR032812">
    <property type="entry name" value="SbsA_Ig"/>
</dbReference>
<evidence type="ECO:0000259" key="3">
    <source>
        <dbReference type="Pfam" id="PF13205"/>
    </source>
</evidence>
<accession>A0A1B9AYP1</accession>
<feature type="signal peptide" evidence="2">
    <location>
        <begin position="1"/>
        <end position="24"/>
    </location>
</feature>
<feature type="chain" id="PRO_5008622322" description="SbsA Ig-like domain-containing protein" evidence="2">
    <location>
        <begin position="25"/>
        <end position="204"/>
    </location>
</feature>
<proteinExistence type="predicted"/>
<dbReference type="RefSeq" id="WP_065410203.1">
    <property type="nucleotide sequence ID" value="NZ_MAYT01000012.1"/>
</dbReference>
<protein>
    <recommendedName>
        <fullName evidence="3">SbsA Ig-like domain-containing protein</fullName>
    </recommendedName>
</protein>
<dbReference type="Proteomes" id="UP000092578">
    <property type="component" value="Unassembled WGS sequence"/>
</dbReference>
<organism evidence="4 5">
    <name type="scientific">Pseudobacillus wudalianchiensis</name>
    <dbReference type="NCBI Taxonomy" id="1743143"/>
    <lineage>
        <taxon>Bacteria</taxon>
        <taxon>Bacillati</taxon>
        <taxon>Bacillota</taxon>
        <taxon>Bacilli</taxon>
        <taxon>Bacillales</taxon>
        <taxon>Bacillaceae</taxon>
        <taxon>Pseudobacillus</taxon>
    </lineage>
</organism>
<evidence type="ECO:0000313" key="4">
    <source>
        <dbReference type="EMBL" id="OCA88891.1"/>
    </source>
</evidence>
<feature type="domain" description="SbsA Ig-like" evidence="3">
    <location>
        <begin position="38"/>
        <end position="117"/>
    </location>
</feature>
<keyword evidence="5" id="KW-1185">Reference proteome</keyword>
<reference evidence="5" key="1">
    <citation type="submission" date="2016-05" db="EMBL/GenBank/DDBJ databases">
        <authorList>
            <person name="Liu B."/>
            <person name="Wang J."/>
            <person name="Zhu Y."/>
            <person name="Liu G."/>
            <person name="Chen Q."/>
            <person name="Chen Z."/>
            <person name="Lan J."/>
            <person name="Che J."/>
            <person name="Ge C."/>
            <person name="Shi H."/>
            <person name="Pan Z."/>
            <person name="Liu X."/>
        </authorList>
    </citation>
    <scope>NUCLEOTIDE SEQUENCE [LARGE SCALE GENOMIC DNA]</scope>
    <source>
        <strain evidence="5">FJAT-27215</strain>
    </source>
</reference>
<comment type="caution">
    <text evidence="4">The sequence shown here is derived from an EMBL/GenBank/DDBJ whole genome shotgun (WGS) entry which is preliminary data.</text>
</comment>
<dbReference type="AlphaFoldDB" id="A0A1B9AYP1"/>
<gene>
    <name evidence="4" type="ORF">A8F95_05530</name>
</gene>
<keyword evidence="1 2" id="KW-0732">Signal</keyword>
<name>A0A1B9AYP1_9BACI</name>
<sequence length="204" mass="22720">MKRIAAVFLSAFFLLFASNPTALAKEWDPKFTDDIHKIWKVYFTVPLDRNSLTADSIYVLDGQKRHAVTLRLTEGDKVVEVIPSAAYTVGKSYRLMVTTAIKSKQGIALRVPVEIPFQVVDTTDDIGDKIRSIQATTSGILTNVTVAVSADVYRVTVNGEDMHYMGNNMYNYTLIDAKPGSTLTVIGYDENNKQIESKRYTVGK</sequence>
<evidence type="ECO:0000313" key="5">
    <source>
        <dbReference type="Proteomes" id="UP000092578"/>
    </source>
</evidence>
<dbReference type="EMBL" id="MAYT01000012">
    <property type="protein sequence ID" value="OCA88891.1"/>
    <property type="molecule type" value="Genomic_DNA"/>
</dbReference>